<evidence type="ECO:0000313" key="8">
    <source>
        <dbReference type="EMBL" id="SDC19292.1"/>
    </source>
</evidence>
<dbReference type="GO" id="GO:0005524">
    <property type="term" value="F:ATP binding"/>
    <property type="evidence" value="ECO:0007669"/>
    <property type="project" value="UniProtKB-UniRule"/>
</dbReference>
<evidence type="ECO:0000256" key="5">
    <source>
        <dbReference type="ARBA" id="ARBA00022840"/>
    </source>
</evidence>
<dbReference type="Gene3D" id="3.30.460.10">
    <property type="entry name" value="Beta Polymerase, domain 2"/>
    <property type="match status" value="1"/>
</dbReference>
<dbReference type="Pfam" id="PF01121">
    <property type="entry name" value="CoaE"/>
    <property type="match status" value="1"/>
</dbReference>
<dbReference type="PROSITE" id="PS51219">
    <property type="entry name" value="DPCK"/>
    <property type="match status" value="1"/>
</dbReference>
<dbReference type="CDD" id="cd02022">
    <property type="entry name" value="DPCK"/>
    <property type="match status" value="1"/>
</dbReference>
<dbReference type="NCBIfam" id="TIGR00152">
    <property type="entry name" value="dephospho-CoA kinase"/>
    <property type="match status" value="1"/>
</dbReference>
<comment type="catalytic activity">
    <reaction evidence="6">
        <text>3'-dephospho-CoA + ATP = ADP + CoA + H(+)</text>
        <dbReference type="Rhea" id="RHEA:18245"/>
        <dbReference type="ChEBI" id="CHEBI:15378"/>
        <dbReference type="ChEBI" id="CHEBI:30616"/>
        <dbReference type="ChEBI" id="CHEBI:57287"/>
        <dbReference type="ChEBI" id="CHEBI:57328"/>
        <dbReference type="ChEBI" id="CHEBI:456216"/>
        <dbReference type="EC" id="2.7.1.24"/>
    </reaction>
</comment>
<reference evidence="9" key="1">
    <citation type="submission" date="2016-10" db="EMBL/GenBank/DDBJ databases">
        <authorList>
            <person name="Varghese N."/>
            <person name="Submissions S."/>
        </authorList>
    </citation>
    <scope>NUCLEOTIDE SEQUENCE [LARGE SCALE GENOMIC DNA]</scope>
    <source>
        <strain evidence="9">IBRC-M 10403</strain>
    </source>
</reference>
<evidence type="ECO:0000256" key="7">
    <source>
        <dbReference type="NCBIfam" id="TIGR00152"/>
    </source>
</evidence>
<comment type="function">
    <text evidence="6">Catalyzes the phosphorylation of the 3'-hydroxyl group of dephosphocoenzyme A to form coenzyme A.</text>
</comment>
<gene>
    <name evidence="6" type="primary">coaE</name>
    <name evidence="8" type="ORF">SAMN05216174_101452</name>
</gene>
<dbReference type="Proteomes" id="UP000199501">
    <property type="component" value="Unassembled WGS sequence"/>
</dbReference>
<keyword evidence="3 6" id="KW-0963">Cytoplasm</keyword>
<dbReference type="NCBIfam" id="NF002879">
    <property type="entry name" value="PRK03333.1"/>
    <property type="match status" value="1"/>
</dbReference>
<evidence type="ECO:0000256" key="3">
    <source>
        <dbReference type="ARBA" id="ARBA00022490"/>
    </source>
</evidence>
<dbReference type="InterPro" id="IPR043519">
    <property type="entry name" value="NT_sf"/>
</dbReference>
<evidence type="ECO:0000256" key="2">
    <source>
        <dbReference type="ARBA" id="ARBA00011058"/>
    </source>
</evidence>
<comment type="subcellular location">
    <subcellularLocation>
        <location evidence="6">Cytoplasm</location>
    </subcellularLocation>
</comment>
<sequence length="389" mass="42594">MLRIGLTGGIGSGKSTVATRLAEHGALVIDADLIARQVVEPGTEGLAELVEAFGVGILADRALDRAKLAAIAFSDEASRLRLNSIVHPRVAARTAELLAEAPEDAVVVHDVPLLVENKMAALYHLVIVVDAPVETRVHRLVHSRGLSEEDARARIAAQATDEQRRAAADVWLDNSGPRDQVQAAVDKLWADRLVRFESNVRLHRHCDRGAPRIVAPDPAWPAQAERILARLRLVTGDKALRIDHVGSTAVPWLAAKDVLDFQIVVPTLDFSLDGPLAAAGFPHLPGFDEDAPHPPDIKPYLKRTHVSADPGRWANVHIRRQDSPFARLTLLFRDWLRGDSVARQEYERVKRGLAGDFANIPEYGTAKEPWFAGAVPRAEQWAAGTGWRL</sequence>
<dbReference type="SUPFAM" id="SSF81301">
    <property type="entry name" value="Nucleotidyltransferase"/>
    <property type="match status" value="1"/>
</dbReference>
<dbReference type="PANTHER" id="PTHR10695">
    <property type="entry name" value="DEPHOSPHO-COA KINASE-RELATED"/>
    <property type="match status" value="1"/>
</dbReference>
<dbReference type="EMBL" id="FMZZ01000001">
    <property type="protein sequence ID" value="SDC19292.1"/>
    <property type="molecule type" value="Genomic_DNA"/>
</dbReference>
<dbReference type="InterPro" id="IPR027417">
    <property type="entry name" value="P-loop_NTPase"/>
</dbReference>
<dbReference type="HAMAP" id="MF_00376">
    <property type="entry name" value="Dephospho_CoA_kinase"/>
    <property type="match status" value="1"/>
</dbReference>
<comment type="similarity">
    <text evidence="2">In the C-terminal section; belongs to the UPF0157 (GrpB) family.</text>
</comment>
<dbReference type="RefSeq" id="WP_091448727.1">
    <property type="nucleotide sequence ID" value="NZ_FMZZ01000001.1"/>
</dbReference>
<name>A0A1G6JKJ3_9PSEU</name>
<dbReference type="OrthoDB" id="9812943at2"/>
<comment type="similarity">
    <text evidence="6">Belongs to the CoaE family.</text>
</comment>
<comment type="similarity">
    <text evidence="1">In the N-terminal section; belongs to the CoaE family.</text>
</comment>
<accession>A0A1G6JKJ3</accession>
<dbReference type="SUPFAM" id="SSF52540">
    <property type="entry name" value="P-loop containing nucleoside triphosphate hydrolases"/>
    <property type="match status" value="1"/>
</dbReference>
<dbReference type="Pfam" id="PF04229">
    <property type="entry name" value="GrpB"/>
    <property type="match status" value="1"/>
</dbReference>
<evidence type="ECO:0000256" key="4">
    <source>
        <dbReference type="ARBA" id="ARBA00022741"/>
    </source>
</evidence>
<dbReference type="InterPro" id="IPR007344">
    <property type="entry name" value="GrpB/CoaE"/>
</dbReference>
<dbReference type="STRING" id="1271860.SAMN05216174_101452"/>
<dbReference type="Gene3D" id="3.40.50.300">
    <property type="entry name" value="P-loop containing nucleotide triphosphate hydrolases"/>
    <property type="match status" value="1"/>
</dbReference>
<dbReference type="UniPathway" id="UPA00241">
    <property type="reaction ID" value="UER00356"/>
</dbReference>
<dbReference type="GO" id="GO:0005737">
    <property type="term" value="C:cytoplasm"/>
    <property type="evidence" value="ECO:0007669"/>
    <property type="project" value="UniProtKB-SubCell"/>
</dbReference>
<evidence type="ECO:0000256" key="6">
    <source>
        <dbReference type="HAMAP-Rule" id="MF_00376"/>
    </source>
</evidence>
<keyword evidence="9" id="KW-1185">Reference proteome</keyword>
<evidence type="ECO:0000256" key="1">
    <source>
        <dbReference type="ARBA" id="ARBA00008826"/>
    </source>
</evidence>
<dbReference type="GO" id="GO:0004140">
    <property type="term" value="F:dephospho-CoA kinase activity"/>
    <property type="evidence" value="ECO:0007669"/>
    <property type="project" value="UniProtKB-UniRule"/>
</dbReference>
<dbReference type="PANTHER" id="PTHR10695:SF46">
    <property type="entry name" value="BIFUNCTIONAL COENZYME A SYNTHASE-RELATED"/>
    <property type="match status" value="1"/>
</dbReference>
<proteinExistence type="inferred from homology"/>
<dbReference type="EC" id="2.7.1.24" evidence="6 7"/>
<organism evidence="8 9">
    <name type="scientific">Actinokineospora iranica</name>
    <dbReference type="NCBI Taxonomy" id="1271860"/>
    <lineage>
        <taxon>Bacteria</taxon>
        <taxon>Bacillati</taxon>
        <taxon>Actinomycetota</taxon>
        <taxon>Actinomycetes</taxon>
        <taxon>Pseudonocardiales</taxon>
        <taxon>Pseudonocardiaceae</taxon>
        <taxon>Actinokineospora</taxon>
    </lineage>
</organism>
<keyword evidence="6 8" id="KW-0418">Kinase</keyword>
<keyword evidence="6" id="KW-0808">Transferase</keyword>
<protein>
    <recommendedName>
        <fullName evidence="6 7">Dephospho-CoA kinase</fullName>
        <ecNumber evidence="6 7">2.7.1.24</ecNumber>
    </recommendedName>
    <alternativeName>
        <fullName evidence="6">Dephosphocoenzyme A kinase</fullName>
    </alternativeName>
</protein>
<evidence type="ECO:0000313" key="9">
    <source>
        <dbReference type="Proteomes" id="UP000199501"/>
    </source>
</evidence>
<keyword evidence="5 6" id="KW-0067">ATP-binding</keyword>
<dbReference type="GO" id="GO:0015937">
    <property type="term" value="P:coenzyme A biosynthetic process"/>
    <property type="evidence" value="ECO:0007669"/>
    <property type="project" value="UniProtKB-UniRule"/>
</dbReference>
<feature type="binding site" evidence="6">
    <location>
        <begin position="11"/>
        <end position="16"/>
    </location>
    <ligand>
        <name>ATP</name>
        <dbReference type="ChEBI" id="CHEBI:30616"/>
    </ligand>
</feature>
<dbReference type="AlphaFoldDB" id="A0A1G6JKJ3"/>
<dbReference type="InterPro" id="IPR001977">
    <property type="entry name" value="Depp_CoAkinase"/>
</dbReference>
<keyword evidence="4 6" id="KW-0547">Nucleotide-binding</keyword>
<comment type="pathway">
    <text evidence="6">Cofactor biosynthesis; coenzyme A biosynthesis; CoA from (R)-pantothenate: step 5/5.</text>
</comment>
<keyword evidence="6" id="KW-0173">Coenzyme A biosynthesis</keyword>